<keyword evidence="1" id="KW-0472">Membrane</keyword>
<feature type="transmembrane region" description="Helical" evidence="1">
    <location>
        <begin position="96"/>
        <end position="117"/>
    </location>
</feature>
<name>A0A2T0M872_9FLAO</name>
<feature type="transmembrane region" description="Helical" evidence="1">
    <location>
        <begin position="12"/>
        <end position="31"/>
    </location>
</feature>
<feature type="transmembrane region" description="Helical" evidence="1">
    <location>
        <begin position="207"/>
        <end position="228"/>
    </location>
</feature>
<dbReference type="Proteomes" id="UP000237640">
    <property type="component" value="Unassembled WGS sequence"/>
</dbReference>
<dbReference type="OrthoDB" id="7060422at2"/>
<comment type="caution">
    <text evidence="2">The sequence shown here is derived from an EMBL/GenBank/DDBJ whole genome shotgun (WGS) entry which is preliminary data.</text>
</comment>
<feature type="transmembrane region" description="Helical" evidence="1">
    <location>
        <begin position="149"/>
        <end position="168"/>
    </location>
</feature>
<dbReference type="AlphaFoldDB" id="A0A2T0M872"/>
<reference evidence="2 3" key="1">
    <citation type="submission" date="2018-03" db="EMBL/GenBank/DDBJ databases">
        <title>Genomic Encyclopedia of Archaeal and Bacterial Type Strains, Phase II (KMG-II): from individual species to whole genera.</title>
        <authorList>
            <person name="Goeker M."/>
        </authorList>
    </citation>
    <scope>NUCLEOTIDE SEQUENCE [LARGE SCALE GENOMIC DNA]</scope>
    <source>
        <strain evidence="2 3">DSM 25027</strain>
    </source>
</reference>
<organism evidence="2 3">
    <name type="scientific">Flagellimonas meridianipacifica</name>
    <dbReference type="NCBI Taxonomy" id="1080225"/>
    <lineage>
        <taxon>Bacteria</taxon>
        <taxon>Pseudomonadati</taxon>
        <taxon>Bacteroidota</taxon>
        <taxon>Flavobacteriia</taxon>
        <taxon>Flavobacteriales</taxon>
        <taxon>Flavobacteriaceae</taxon>
        <taxon>Flagellimonas</taxon>
    </lineage>
</organism>
<dbReference type="RefSeq" id="WP_146129878.1">
    <property type="nucleotide sequence ID" value="NZ_PVYX01000002.1"/>
</dbReference>
<dbReference type="EMBL" id="PVYX01000002">
    <property type="protein sequence ID" value="PRX53675.1"/>
    <property type="molecule type" value="Genomic_DNA"/>
</dbReference>
<sequence length="237" mass="26537">MKSVQSEISIRIAAKVAGYALLFMTIAAVAATDLTIGPLIELENPTASINNVKSNQMLFRLGILSWIVVLICDILAAWGLYVYLSPVNKRISLLAAWLRIVYTAILGTSILNLNHVLELIGSEYHLTTIGYAHFESQTWLFLRSFDSSWSIGLIIFSLHIFFLGYLGLKSNYVPKILSIFLLIGSFGYILIHLFNLLSPQFQSLIQILGWIFIIPMLSEVALGLWLLVKGKNVTFKK</sequence>
<keyword evidence="1" id="KW-1133">Transmembrane helix</keyword>
<keyword evidence="1" id="KW-0812">Transmembrane</keyword>
<evidence type="ECO:0000313" key="2">
    <source>
        <dbReference type="EMBL" id="PRX53675.1"/>
    </source>
</evidence>
<dbReference type="Pfam" id="PF14329">
    <property type="entry name" value="DUF4386"/>
    <property type="match status" value="1"/>
</dbReference>
<evidence type="ECO:0000313" key="3">
    <source>
        <dbReference type="Proteomes" id="UP000237640"/>
    </source>
</evidence>
<proteinExistence type="predicted"/>
<protein>
    <submittedName>
        <fullName evidence="2">Uncharacterized protein DUF4386</fullName>
    </submittedName>
</protein>
<dbReference type="InterPro" id="IPR025495">
    <property type="entry name" value="DUF4386"/>
</dbReference>
<feature type="transmembrane region" description="Helical" evidence="1">
    <location>
        <begin position="63"/>
        <end position="84"/>
    </location>
</feature>
<feature type="transmembrane region" description="Helical" evidence="1">
    <location>
        <begin position="175"/>
        <end position="195"/>
    </location>
</feature>
<keyword evidence="3" id="KW-1185">Reference proteome</keyword>
<evidence type="ECO:0000256" key="1">
    <source>
        <dbReference type="SAM" id="Phobius"/>
    </source>
</evidence>
<accession>A0A2T0M872</accession>
<gene>
    <name evidence="2" type="ORF">CLV81_2062</name>
</gene>